<dbReference type="PROSITE" id="PS51296">
    <property type="entry name" value="RIESKE"/>
    <property type="match status" value="1"/>
</dbReference>
<evidence type="ECO:0000256" key="4">
    <source>
        <dbReference type="ARBA" id="ARBA00023014"/>
    </source>
</evidence>
<dbReference type="CDD" id="cd03467">
    <property type="entry name" value="Rieske"/>
    <property type="match status" value="1"/>
</dbReference>
<dbReference type="Gene3D" id="2.102.10.10">
    <property type="entry name" value="Rieske [2Fe-2S] iron-sulphur domain"/>
    <property type="match status" value="1"/>
</dbReference>
<reference evidence="7 8" key="1">
    <citation type="submission" date="2018-07" db="EMBL/GenBank/DDBJ databases">
        <title>Complete Genome and Methylome Analysis of Deinococcus wulumuqiensis NEB 479.</title>
        <authorList>
            <person name="Fomenkov A."/>
            <person name="Luyten Y."/>
            <person name="Vincze T."/>
            <person name="Anton B.P."/>
            <person name="Clark T."/>
            <person name="Roberts R.J."/>
            <person name="Morgan R.D."/>
        </authorList>
    </citation>
    <scope>NUCLEOTIDE SEQUENCE [LARGE SCALE GENOMIC DNA]</scope>
    <source>
        <strain evidence="7 8">NEB 479</strain>
    </source>
</reference>
<dbReference type="STRING" id="1288484.GCA_000348665_01170"/>
<feature type="domain" description="Rieske" evidence="6">
    <location>
        <begin position="92"/>
        <end position="195"/>
    </location>
</feature>
<dbReference type="EMBL" id="CP031158">
    <property type="protein sequence ID" value="AXG99937.1"/>
    <property type="molecule type" value="Genomic_DNA"/>
</dbReference>
<dbReference type="InterPro" id="IPR014349">
    <property type="entry name" value="Rieske_Fe-S_prot"/>
</dbReference>
<keyword evidence="1" id="KW-0001">2Fe-2S</keyword>
<dbReference type="InterPro" id="IPR036922">
    <property type="entry name" value="Rieske_2Fe-2S_sf"/>
</dbReference>
<dbReference type="InterPro" id="IPR017941">
    <property type="entry name" value="Rieske_2Fe-2S"/>
</dbReference>
<dbReference type="GO" id="GO:0046872">
    <property type="term" value="F:metal ion binding"/>
    <property type="evidence" value="ECO:0007669"/>
    <property type="project" value="UniProtKB-KW"/>
</dbReference>
<dbReference type="Proteomes" id="UP000253744">
    <property type="component" value="Chromosome"/>
</dbReference>
<evidence type="ECO:0000313" key="7">
    <source>
        <dbReference type="EMBL" id="AXG99937.1"/>
    </source>
</evidence>
<dbReference type="AlphaFoldDB" id="A0A345IJR5"/>
<proteinExistence type="predicted"/>
<accession>A0A345IJR5</accession>
<keyword evidence="5" id="KW-1015">Disulfide bond</keyword>
<evidence type="ECO:0000259" key="6">
    <source>
        <dbReference type="PROSITE" id="PS51296"/>
    </source>
</evidence>
<dbReference type="PANTHER" id="PTHR10134">
    <property type="entry name" value="CYTOCHROME B-C1 COMPLEX SUBUNIT RIESKE, MITOCHONDRIAL"/>
    <property type="match status" value="1"/>
</dbReference>
<dbReference type="KEGG" id="dwu:DVJ83_13335"/>
<evidence type="ECO:0000256" key="1">
    <source>
        <dbReference type="ARBA" id="ARBA00022714"/>
    </source>
</evidence>
<evidence type="ECO:0000256" key="3">
    <source>
        <dbReference type="ARBA" id="ARBA00023004"/>
    </source>
</evidence>
<gene>
    <name evidence="7" type="ORF">DVJ83_13335</name>
</gene>
<name>A0A345IJR5_9DEIO</name>
<keyword evidence="4" id="KW-0411">Iron-sulfur</keyword>
<keyword evidence="2" id="KW-0479">Metal-binding</keyword>
<dbReference type="PROSITE" id="PS51318">
    <property type="entry name" value="TAT"/>
    <property type="match status" value="1"/>
</dbReference>
<dbReference type="SUPFAM" id="SSF50022">
    <property type="entry name" value="ISP domain"/>
    <property type="match status" value="1"/>
</dbReference>
<organism evidence="7 8">
    <name type="scientific">Deinococcus wulumuqiensis</name>
    <dbReference type="NCBI Taxonomy" id="980427"/>
    <lineage>
        <taxon>Bacteria</taxon>
        <taxon>Thermotogati</taxon>
        <taxon>Deinococcota</taxon>
        <taxon>Deinococci</taxon>
        <taxon>Deinococcales</taxon>
        <taxon>Deinococcaceae</taxon>
        <taxon>Deinococcus</taxon>
    </lineage>
</organism>
<dbReference type="GO" id="GO:0051537">
    <property type="term" value="F:2 iron, 2 sulfur cluster binding"/>
    <property type="evidence" value="ECO:0007669"/>
    <property type="project" value="UniProtKB-KW"/>
</dbReference>
<dbReference type="Pfam" id="PF00355">
    <property type="entry name" value="Rieske"/>
    <property type="match status" value="1"/>
</dbReference>
<evidence type="ECO:0000313" key="8">
    <source>
        <dbReference type="Proteomes" id="UP000253744"/>
    </source>
</evidence>
<evidence type="ECO:0000256" key="5">
    <source>
        <dbReference type="ARBA" id="ARBA00023157"/>
    </source>
</evidence>
<dbReference type="RefSeq" id="WP_114672669.1">
    <property type="nucleotide sequence ID" value="NZ_CALTYN010000041.1"/>
</dbReference>
<protein>
    <submittedName>
        <fullName evidence="7">Ubiquinol-cytochrome c reductase iron-sulfur subunit</fullName>
    </submittedName>
</protein>
<keyword evidence="3" id="KW-0408">Iron</keyword>
<evidence type="ECO:0000256" key="2">
    <source>
        <dbReference type="ARBA" id="ARBA00022723"/>
    </source>
</evidence>
<dbReference type="InterPro" id="IPR006311">
    <property type="entry name" value="TAT_signal"/>
</dbReference>
<sequence>MTRYKKQDPEITRRRFINTALGASAAVGGLSLISTLGSANPVFRLTPKKAPPLKGDILVHADPAKFGQPVRVDELSADKLVRAWPQGKDENGAPVIRDGDPTSILAIYRFPRGELKAPTNLEATVDGEIVAYGDRCTHAGCNVDDGQGPGGRSIMNCPCHSGQYEPREGCRVIGGPPGHPLPQLPIKLEGDRLVATETFLSVPYGYNKEEDWEKYVQKVEELLS</sequence>